<dbReference type="Proteomes" id="UP001229832">
    <property type="component" value="Chromosome"/>
</dbReference>
<dbReference type="AlphaFoldDB" id="A0ABD7ZC91"/>
<dbReference type="GeneID" id="93268697"/>
<evidence type="ECO:0000313" key="2">
    <source>
        <dbReference type="Proteomes" id="UP001229832"/>
    </source>
</evidence>
<organism evidence="1 2">
    <name type="scientific">Lacticaseibacillus zeae subsp. silagei</name>
    <dbReference type="NCBI Taxonomy" id="3068307"/>
    <lineage>
        <taxon>Bacteria</taxon>
        <taxon>Bacillati</taxon>
        <taxon>Bacillota</taxon>
        <taxon>Bacilli</taxon>
        <taxon>Lactobacillales</taxon>
        <taxon>Lactobacillaceae</taxon>
        <taxon>Lacticaseibacillus</taxon>
    </lineage>
</organism>
<accession>A0ABD7ZC91</accession>
<name>A0ABD7ZC91_LACZE</name>
<reference evidence="1 2" key="1">
    <citation type="submission" date="2023-08" db="EMBL/GenBank/DDBJ databases">
        <authorList>
            <person name="Buchebner-Jance M."/>
        </authorList>
    </citation>
    <scope>NUCLEOTIDE SEQUENCE [LARGE SCALE GENOMIC DNA]</scope>
    <source>
        <strain evidence="1 2">NCIMB 15475</strain>
    </source>
</reference>
<sequence>MKNVSTTVKKPLDLNNTLYELRKAQGSLLALCTMLDEFGESVCWFTDKQTHDNALMVACAASSDFDTWKFVIYGARDIIADQIAALDPPEDDEGEK</sequence>
<gene>
    <name evidence="1" type="ORF">LACZS2_000967</name>
</gene>
<evidence type="ECO:0000313" key="1">
    <source>
        <dbReference type="EMBL" id="WLV84495.1"/>
    </source>
</evidence>
<evidence type="ECO:0008006" key="3">
    <source>
        <dbReference type="Google" id="ProtNLM"/>
    </source>
</evidence>
<keyword evidence="2" id="KW-1185">Reference proteome</keyword>
<proteinExistence type="predicted"/>
<dbReference type="RefSeq" id="WP_274804465.1">
    <property type="nucleotide sequence ID" value="NZ_CP132484.1"/>
</dbReference>
<protein>
    <recommendedName>
        <fullName evidence="3">Phage protein</fullName>
    </recommendedName>
</protein>
<dbReference type="EMBL" id="CP132485">
    <property type="protein sequence ID" value="WLV84495.1"/>
    <property type="molecule type" value="Genomic_DNA"/>
</dbReference>